<dbReference type="GO" id="GO:0000340">
    <property type="term" value="F:RNA 7-methylguanosine cap binding"/>
    <property type="evidence" value="ECO:0007669"/>
    <property type="project" value="TreeGrafter"/>
</dbReference>
<dbReference type="GO" id="GO:0016281">
    <property type="term" value="C:eukaryotic translation initiation factor 4F complex"/>
    <property type="evidence" value="ECO:0007669"/>
    <property type="project" value="TreeGrafter"/>
</dbReference>
<keyword evidence="1" id="KW-0694">RNA-binding</keyword>
<accession>V6LPB0</accession>
<evidence type="ECO:0000313" key="2">
    <source>
        <dbReference type="EMBL" id="EST46078.1"/>
    </source>
</evidence>
<dbReference type="InterPro" id="IPR023398">
    <property type="entry name" value="TIF_eIF4e-like"/>
</dbReference>
<dbReference type="AlphaFoldDB" id="V6LPB0"/>
<keyword evidence="1" id="KW-0648">Protein biosynthesis</keyword>
<dbReference type="InterPro" id="IPR001040">
    <property type="entry name" value="TIF_eIF_4E"/>
</dbReference>
<dbReference type="GO" id="GO:0003743">
    <property type="term" value="F:translation initiation factor activity"/>
    <property type="evidence" value="ECO:0007669"/>
    <property type="project" value="UniProtKB-KW"/>
</dbReference>
<keyword evidence="4" id="KW-1185">Reference proteome</keyword>
<dbReference type="VEuPathDB" id="GiardiaDB:SS50377_24371"/>
<gene>
    <name evidence="2" type="ORF">SS50377_14068</name>
    <name evidence="3" type="ORF">SS50377_24371</name>
</gene>
<reference evidence="3" key="2">
    <citation type="submission" date="2020-12" db="EMBL/GenBank/DDBJ databases">
        <title>New Spironucleus salmonicida genome in near-complete chromosomes.</title>
        <authorList>
            <person name="Xu F."/>
            <person name="Kurt Z."/>
            <person name="Jimenez-Gonzalez A."/>
            <person name="Astvaldsson A."/>
            <person name="Andersson J.O."/>
            <person name="Svard S.G."/>
        </authorList>
    </citation>
    <scope>NUCLEOTIDE SEQUENCE</scope>
    <source>
        <strain evidence="3">ATCC 50377</strain>
    </source>
</reference>
<evidence type="ECO:0000256" key="1">
    <source>
        <dbReference type="RuleBase" id="RU004374"/>
    </source>
</evidence>
<dbReference type="SUPFAM" id="SSF55418">
    <property type="entry name" value="eIF4e-like"/>
    <property type="match status" value="1"/>
</dbReference>
<reference evidence="2 3" key="1">
    <citation type="journal article" date="2014" name="PLoS Genet.">
        <title>The Genome of Spironucleus salmonicida Highlights a Fish Pathogen Adapted to Fluctuating Environments.</title>
        <authorList>
            <person name="Xu F."/>
            <person name="Jerlstrom-Hultqvist J."/>
            <person name="Einarsson E."/>
            <person name="Astvaldsson A."/>
            <person name="Svard S.G."/>
            <person name="Andersson J.O."/>
        </authorList>
    </citation>
    <scope>NUCLEOTIDE SEQUENCE</scope>
    <source>
        <strain evidence="3">ATCC 50377</strain>
    </source>
</reference>
<dbReference type="Gene3D" id="3.30.760.10">
    <property type="entry name" value="RNA Cap, Translation Initiation Factor Eif4e"/>
    <property type="match status" value="1"/>
</dbReference>
<evidence type="ECO:0000313" key="4">
    <source>
        <dbReference type="Proteomes" id="UP000018208"/>
    </source>
</evidence>
<name>V6LPB0_9EUKA</name>
<keyword evidence="1 2" id="KW-0396">Initiation factor</keyword>
<comment type="similarity">
    <text evidence="1">Belongs to the eukaryotic initiation factor 4E family.</text>
</comment>
<dbReference type="PANTHER" id="PTHR11960">
    <property type="entry name" value="EUKARYOTIC TRANSLATION INITIATION FACTOR 4E RELATED"/>
    <property type="match status" value="1"/>
</dbReference>
<dbReference type="Pfam" id="PF01652">
    <property type="entry name" value="IF4E"/>
    <property type="match status" value="1"/>
</dbReference>
<protein>
    <submittedName>
        <fullName evidence="2">Eukaryotic translation initiation factor 4E like protein</fullName>
    </submittedName>
</protein>
<sequence>MSLHNVWKVFFTSKDTVKTDNFSEAFREVCQFSTKDEFAYVWAHLFRVSQLPAGTSIYFVRVLSAKSHLPTWENNINGGTYKFRRSYDTKERQIQSVDRIWEKLVFGVVSEETQEPIISTIQAVIKHDQVEFVIWHNDVINKRTFSRIQLKLGDILETKVNLIIYQTNQDSILDKDKLRKQDIERKQK</sequence>
<proteinExistence type="inferred from homology"/>
<evidence type="ECO:0000313" key="3">
    <source>
        <dbReference type="EMBL" id="KAH0574415.1"/>
    </source>
</evidence>
<organism evidence="2">
    <name type="scientific">Spironucleus salmonicida</name>
    <dbReference type="NCBI Taxonomy" id="348837"/>
    <lineage>
        <taxon>Eukaryota</taxon>
        <taxon>Metamonada</taxon>
        <taxon>Diplomonadida</taxon>
        <taxon>Hexamitidae</taxon>
        <taxon>Hexamitinae</taxon>
        <taxon>Spironucleus</taxon>
    </lineage>
</organism>
<dbReference type="Proteomes" id="UP000018208">
    <property type="component" value="Unassembled WGS sequence"/>
</dbReference>
<dbReference type="EMBL" id="AUWU02000004">
    <property type="protein sequence ID" value="KAH0574415.1"/>
    <property type="molecule type" value="Genomic_DNA"/>
</dbReference>
<dbReference type="EMBL" id="KI546085">
    <property type="protein sequence ID" value="EST46078.1"/>
    <property type="molecule type" value="Genomic_DNA"/>
</dbReference>